<keyword evidence="3" id="KW-0966">Cell projection</keyword>
<gene>
    <name evidence="4" type="primary">ORF147526</name>
</gene>
<keyword evidence="2" id="KW-0677">Repeat</keyword>
<dbReference type="GO" id="GO:0048678">
    <property type="term" value="P:response to axon injury"/>
    <property type="evidence" value="ECO:0007669"/>
    <property type="project" value="TreeGrafter"/>
</dbReference>
<dbReference type="SUPFAM" id="SSF82185">
    <property type="entry name" value="Histone H3 K4-specific methyltransferase SET7/9 N-terminal domain"/>
    <property type="match status" value="1"/>
</dbReference>
<organism evidence="4">
    <name type="scientific">Arion vulgaris</name>
    <dbReference type="NCBI Taxonomy" id="1028688"/>
    <lineage>
        <taxon>Eukaryota</taxon>
        <taxon>Metazoa</taxon>
        <taxon>Spiralia</taxon>
        <taxon>Lophotrochozoa</taxon>
        <taxon>Mollusca</taxon>
        <taxon>Gastropoda</taxon>
        <taxon>Heterobranchia</taxon>
        <taxon>Euthyneura</taxon>
        <taxon>Panpulmonata</taxon>
        <taxon>Eupulmonata</taxon>
        <taxon>Stylommatophora</taxon>
        <taxon>Helicina</taxon>
        <taxon>Arionoidea</taxon>
        <taxon>Arionidae</taxon>
        <taxon>Arion</taxon>
    </lineage>
</organism>
<evidence type="ECO:0000256" key="2">
    <source>
        <dbReference type="ARBA" id="ARBA00022737"/>
    </source>
</evidence>
<dbReference type="PANTHER" id="PTHR46614:SF1">
    <property type="entry name" value="MORN REPEAT-CONTAINING PROTEIN 4"/>
    <property type="match status" value="1"/>
</dbReference>
<protein>
    <recommendedName>
        <fullName evidence="5">MORN repeat-containing protein 4</fullName>
    </recommendedName>
</protein>
<evidence type="ECO:0008006" key="5">
    <source>
        <dbReference type="Google" id="ProtNLM"/>
    </source>
</evidence>
<evidence type="ECO:0000256" key="3">
    <source>
        <dbReference type="ARBA" id="ARBA00023273"/>
    </source>
</evidence>
<dbReference type="Gene3D" id="2.20.110.10">
    <property type="entry name" value="Histone H3 K4-specific methyltransferase SET7/9 N-terminal domain"/>
    <property type="match status" value="2"/>
</dbReference>
<name>A0A0B7AWY2_9EUPU</name>
<sequence length="147" mass="16542">MSTQQGQYRYPDGSVYHGQWDSDGRRHGYGSLILSDGSKFRGNFDKGFYSELGAIDFTDGSKYEGEFLKGRFHGLGVFVQSNNMRFEGEFKDGKICGLGIVSFPNGSHGLPRNEGYFDGMKIVRQEQCPRVIQRARDVATRVRALNL</sequence>
<dbReference type="EMBL" id="HACG01038463">
    <property type="protein sequence ID" value="CEK85328.1"/>
    <property type="molecule type" value="Transcribed_RNA"/>
</dbReference>
<reference evidence="4" key="1">
    <citation type="submission" date="2014-12" db="EMBL/GenBank/DDBJ databases">
        <title>Insight into the proteome of Arion vulgaris.</title>
        <authorList>
            <person name="Aradska J."/>
            <person name="Bulat T."/>
            <person name="Smidak R."/>
            <person name="Sarate P."/>
            <person name="Gangsoo J."/>
            <person name="Sialana F."/>
            <person name="Bilban M."/>
            <person name="Lubec G."/>
        </authorList>
    </citation>
    <scope>NUCLEOTIDE SEQUENCE</scope>
    <source>
        <tissue evidence="4">Skin</tissue>
    </source>
</reference>
<proteinExistence type="predicted"/>
<comment type="subcellular location">
    <subcellularLocation>
        <location evidence="1">Cell projection</location>
    </subcellularLocation>
</comment>
<dbReference type="SMART" id="SM00698">
    <property type="entry name" value="MORN"/>
    <property type="match status" value="3"/>
</dbReference>
<evidence type="ECO:0000256" key="1">
    <source>
        <dbReference type="ARBA" id="ARBA00004316"/>
    </source>
</evidence>
<evidence type="ECO:0000313" key="4">
    <source>
        <dbReference type="EMBL" id="CEK85328.1"/>
    </source>
</evidence>
<dbReference type="InterPro" id="IPR003409">
    <property type="entry name" value="MORN"/>
</dbReference>
<accession>A0A0B7AWY2</accession>
<dbReference type="AlphaFoldDB" id="A0A0B7AWY2"/>
<dbReference type="InterPro" id="IPR052315">
    <property type="entry name" value="MORN4"/>
</dbReference>
<dbReference type="Pfam" id="PF02493">
    <property type="entry name" value="MORN"/>
    <property type="match status" value="4"/>
</dbReference>
<dbReference type="GO" id="GO:0042995">
    <property type="term" value="C:cell projection"/>
    <property type="evidence" value="ECO:0007669"/>
    <property type="project" value="UniProtKB-SubCell"/>
</dbReference>
<dbReference type="PANTHER" id="PTHR46614">
    <property type="entry name" value="MORN REPEAT-CONTAINING PROTEIN 4"/>
    <property type="match status" value="1"/>
</dbReference>